<dbReference type="Proteomes" id="UP001222770">
    <property type="component" value="Unassembled WGS sequence"/>
</dbReference>
<dbReference type="EMBL" id="JAROCY010000007">
    <property type="protein sequence ID" value="MDF8333309.1"/>
    <property type="molecule type" value="Genomic_DNA"/>
</dbReference>
<evidence type="ECO:0008006" key="4">
    <source>
        <dbReference type="Google" id="ProtNLM"/>
    </source>
</evidence>
<comment type="caution">
    <text evidence="2">The sequence shown here is derived from an EMBL/GenBank/DDBJ whole genome shotgun (WGS) entry which is preliminary data.</text>
</comment>
<gene>
    <name evidence="2" type="ORF">POM99_08870</name>
</gene>
<evidence type="ECO:0000256" key="1">
    <source>
        <dbReference type="SAM" id="SignalP"/>
    </source>
</evidence>
<keyword evidence="1" id="KW-0732">Signal</keyword>
<keyword evidence="3" id="KW-1185">Reference proteome</keyword>
<protein>
    <recommendedName>
        <fullName evidence="4">Lipoprotein</fullName>
    </recommendedName>
</protein>
<organism evidence="2 3">
    <name type="scientific">Novosphingobium cyanobacteriorum</name>
    <dbReference type="NCBI Taxonomy" id="3024215"/>
    <lineage>
        <taxon>Bacteria</taxon>
        <taxon>Pseudomonadati</taxon>
        <taxon>Pseudomonadota</taxon>
        <taxon>Alphaproteobacteria</taxon>
        <taxon>Sphingomonadales</taxon>
        <taxon>Sphingomonadaceae</taxon>
        <taxon>Novosphingobium</taxon>
    </lineage>
</organism>
<feature type="chain" id="PRO_5046862706" description="Lipoprotein" evidence="1">
    <location>
        <begin position="21"/>
        <end position="239"/>
    </location>
</feature>
<accession>A0ABT6CHA0</accession>
<name>A0ABT6CHA0_9SPHN</name>
<reference evidence="2 3" key="1">
    <citation type="submission" date="2023-03" db="EMBL/GenBank/DDBJ databases">
        <title>Novosphingobium cyanobacteriorum sp. nov., isolated from a eutrophic reservoir during the Microcystis bloom period.</title>
        <authorList>
            <person name="Kang M."/>
            <person name="Le V."/>
            <person name="Ko S.-R."/>
            <person name="Lee S.-A."/>
            <person name="Ahn C.-Y."/>
        </authorList>
    </citation>
    <scope>NUCLEOTIDE SEQUENCE [LARGE SCALE GENOMIC DNA]</scope>
    <source>
        <strain evidence="2 3">HBC54</strain>
    </source>
</reference>
<evidence type="ECO:0000313" key="3">
    <source>
        <dbReference type="Proteomes" id="UP001222770"/>
    </source>
</evidence>
<sequence>MFRFPRVPAPVLMASGLAIALASCAPKAPPPPPPPPPPKVVIVPPPKPIPPNGASDNLVFPPADQNGLRVSVNRNITTAQMLWNLRSAYNVAALNCSGPAHAEILPRYRAFLTANAKVLTAANKKVDAEFKSRFGTKFVAPREAYMTSVYNHFALPPTLPDFCDAVLAVSRDAMTVKPVELEQFAVRSLPNIEVVFDDFYRRYEKYRTDLAEWNARFGQTTSAAPTVALPQPSAGGVSH</sequence>
<dbReference type="PROSITE" id="PS51257">
    <property type="entry name" value="PROKAR_LIPOPROTEIN"/>
    <property type="match status" value="1"/>
</dbReference>
<evidence type="ECO:0000313" key="2">
    <source>
        <dbReference type="EMBL" id="MDF8333309.1"/>
    </source>
</evidence>
<feature type="signal peptide" evidence="1">
    <location>
        <begin position="1"/>
        <end position="20"/>
    </location>
</feature>
<proteinExistence type="predicted"/>
<dbReference type="RefSeq" id="WP_277276878.1">
    <property type="nucleotide sequence ID" value="NZ_JAROCY010000007.1"/>
</dbReference>